<gene>
    <name evidence="1" type="ORF">NS331_02065</name>
</gene>
<evidence type="ECO:0000313" key="2">
    <source>
        <dbReference type="Proteomes" id="UP000072741"/>
    </source>
</evidence>
<evidence type="ECO:0000313" key="1">
    <source>
        <dbReference type="EMBL" id="KTT27409.1"/>
    </source>
</evidence>
<reference evidence="1 2" key="1">
    <citation type="journal article" date="2016" name="Front. Microbiol.">
        <title>Genomic Resource of Rice Seed Associated Bacteria.</title>
        <authorList>
            <person name="Midha S."/>
            <person name="Bansal K."/>
            <person name="Sharma S."/>
            <person name="Kumar N."/>
            <person name="Patil P.P."/>
            <person name="Chaudhry V."/>
            <person name="Patil P.B."/>
        </authorList>
    </citation>
    <scope>NUCLEOTIDE SEQUENCE [LARGE SCALE GENOMIC DNA]</scope>
    <source>
        <strain evidence="1 2">NS331</strain>
    </source>
</reference>
<dbReference type="Proteomes" id="UP000072741">
    <property type="component" value="Unassembled WGS sequence"/>
</dbReference>
<dbReference type="AlphaFoldDB" id="A0A147HBQ8"/>
<accession>A0A147HBQ8</accession>
<dbReference type="EMBL" id="LDSL01000016">
    <property type="protein sequence ID" value="KTT27409.1"/>
    <property type="molecule type" value="Genomic_DNA"/>
</dbReference>
<name>A0A147HBQ8_9BURK</name>
<organism evidence="1 2">
    <name type="scientific">Pseudacidovorax intermedius</name>
    <dbReference type="NCBI Taxonomy" id="433924"/>
    <lineage>
        <taxon>Bacteria</taxon>
        <taxon>Pseudomonadati</taxon>
        <taxon>Pseudomonadota</taxon>
        <taxon>Betaproteobacteria</taxon>
        <taxon>Burkholderiales</taxon>
        <taxon>Comamonadaceae</taxon>
        <taxon>Pseudacidovorax</taxon>
    </lineage>
</organism>
<comment type="caution">
    <text evidence="1">The sequence shown here is derived from an EMBL/GenBank/DDBJ whole genome shotgun (WGS) entry which is preliminary data.</text>
</comment>
<protein>
    <submittedName>
        <fullName evidence="1">Uncharacterized protein</fullName>
    </submittedName>
</protein>
<keyword evidence="2" id="KW-1185">Reference proteome</keyword>
<proteinExistence type="predicted"/>
<sequence length="156" mass="16495">MIVALSHSVGNLQIAYCSLARTSGTLRRLASTSGCRMVSGSAGSRISRLSSTESQRWSSGLLSSSKHCQPRNAGKSASLNLKVPGALRSAQIWPVSVGIGRQWAALAGSGSGPRLRPKRSSSYQPLGLLRAWSAALRLLCRALASTYMLYSKSVST</sequence>